<evidence type="ECO:0000256" key="1">
    <source>
        <dbReference type="SAM" id="SignalP"/>
    </source>
</evidence>
<accession>A0A1W0X2Y9</accession>
<keyword evidence="3" id="KW-1185">Reference proteome</keyword>
<protein>
    <submittedName>
        <fullName evidence="2">Uncharacterized protein</fullName>
    </submittedName>
</protein>
<sequence length="203" mass="22055">MQTAICLVGLVTLAASAMAVGVLPRHLLQQDEVAKNISVTIPIPTQLPTTPRTTRVIITTTPYVPVYDPTHTTVRIKLDRYHNPSHTLSDGSDCEWFNGCDPYFNILYTSSHDGHLYNITTSKNDNLASIAFGIHVGFPNPFSIRAPVGATIEVQVTALDEDLVGSDELIGMWSFYFVVGTAGKSETKKDASGPAQFGLSFQV</sequence>
<reference evidence="3" key="1">
    <citation type="submission" date="2017-01" db="EMBL/GenBank/DDBJ databases">
        <title>Comparative genomics of anhydrobiosis in the tardigrade Hypsibius dujardini.</title>
        <authorList>
            <person name="Yoshida Y."/>
            <person name="Koutsovoulos G."/>
            <person name="Laetsch D."/>
            <person name="Stevens L."/>
            <person name="Kumar S."/>
            <person name="Horikawa D."/>
            <person name="Ishino K."/>
            <person name="Komine S."/>
            <person name="Tomita M."/>
            <person name="Blaxter M."/>
            <person name="Arakawa K."/>
        </authorList>
    </citation>
    <scope>NUCLEOTIDE SEQUENCE [LARGE SCALE GENOMIC DNA]</scope>
    <source>
        <strain evidence="3">Z151</strain>
    </source>
</reference>
<evidence type="ECO:0000313" key="2">
    <source>
        <dbReference type="EMBL" id="OQV21876.1"/>
    </source>
</evidence>
<dbReference type="Proteomes" id="UP000192578">
    <property type="component" value="Unassembled WGS sequence"/>
</dbReference>
<feature type="chain" id="PRO_5013071432" evidence="1">
    <location>
        <begin position="20"/>
        <end position="203"/>
    </location>
</feature>
<dbReference type="OrthoDB" id="283575at2759"/>
<name>A0A1W0X2Y9_HYPEX</name>
<organism evidence="2 3">
    <name type="scientific">Hypsibius exemplaris</name>
    <name type="common">Freshwater tardigrade</name>
    <dbReference type="NCBI Taxonomy" id="2072580"/>
    <lineage>
        <taxon>Eukaryota</taxon>
        <taxon>Metazoa</taxon>
        <taxon>Ecdysozoa</taxon>
        <taxon>Tardigrada</taxon>
        <taxon>Eutardigrada</taxon>
        <taxon>Parachela</taxon>
        <taxon>Hypsibioidea</taxon>
        <taxon>Hypsibiidae</taxon>
        <taxon>Hypsibius</taxon>
    </lineage>
</organism>
<keyword evidence="1" id="KW-0732">Signal</keyword>
<proteinExistence type="predicted"/>
<feature type="signal peptide" evidence="1">
    <location>
        <begin position="1"/>
        <end position="19"/>
    </location>
</feature>
<dbReference type="AlphaFoldDB" id="A0A1W0X2Y9"/>
<dbReference type="EMBL" id="MTYJ01000020">
    <property type="protein sequence ID" value="OQV21876.1"/>
    <property type="molecule type" value="Genomic_DNA"/>
</dbReference>
<comment type="caution">
    <text evidence="2">The sequence shown here is derived from an EMBL/GenBank/DDBJ whole genome shotgun (WGS) entry which is preliminary data.</text>
</comment>
<evidence type="ECO:0000313" key="3">
    <source>
        <dbReference type="Proteomes" id="UP000192578"/>
    </source>
</evidence>
<gene>
    <name evidence="2" type="ORF">BV898_04090</name>
</gene>